<sequence length="98" mass="10785">MEKSNTRVVGDGGEPAVGVDDSLHSSLTTAANASGFRPRSQSANEHREGVMIEILSWTCEMLGPETPLQFLQLPHPYQEAAEAWKRDSKIQIEHKLGL</sequence>
<proteinExistence type="predicted"/>
<gene>
    <name evidence="2" type="ORF">FNV43_RR15475</name>
</gene>
<organism evidence="2 3">
    <name type="scientific">Rhamnella rubrinervis</name>
    <dbReference type="NCBI Taxonomy" id="2594499"/>
    <lineage>
        <taxon>Eukaryota</taxon>
        <taxon>Viridiplantae</taxon>
        <taxon>Streptophyta</taxon>
        <taxon>Embryophyta</taxon>
        <taxon>Tracheophyta</taxon>
        <taxon>Spermatophyta</taxon>
        <taxon>Magnoliopsida</taxon>
        <taxon>eudicotyledons</taxon>
        <taxon>Gunneridae</taxon>
        <taxon>Pentapetalae</taxon>
        <taxon>rosids</taxon>
        <taxon>fabids</taxon>
        <taxon>Rosales</taxon>
        <taxon>Rhamnaceae</taxon>
        <taxon>rhamnoid group</taxon>
        <taxon>Rhamneae</taxon>
        <taxon>Rhamnella</taxon>
    </lineage>
</organism>
<accession>A0A8K0E3G6</accession>
<name>A0A8K0E3G6_9ROSA</name>
<dbReference type="Proteomes" id="UP000796880">
    <property type="component" value="Unassembled WGS sequence"/>
</dbReference>
<evidence type="ECO:0000256" key="1">
    <source>
        <dbReference type="SAM" id="MobiDB-lite"/>
    </source>
</evidence>
<dbReference type="AlphaFoldDB" id="A0A8K0E3G6"/>
<protein>
    <submittedName>
        <fullName evidence="2">Uncharacterized protein</fullName>
    </submittedName>
</protein>
<keyword evidence="3" id="KW-1185">Reference proteome</keyword>
<evidence type="ECO:0000313" key="3">
    <source>
        <dbReference type="Proteomes" id="UP000796880"/>
    </source>
</evidence>
<comment type="caution">
    <text evidence="2">The sequence shown here is derived from an EMBL/GenBank/DDBJ whole genome shotgun (WGS) entry which is preliminary data.</text>
</comment>
<dbReference type="EMBL" id="VOIH02000007">
    <property type="protein sequence ID" value="KAF3441561.1"/>
    <property type="molecule type" value="Genomic_DNA"/>
</dbReference>
<feature type="region of interest" description="Disordered" evidence="1">
    <location>
        <begin position="1"/>
        <end position="45"/>
    </location>
</feature>
<reference evidence="2" key="1">
    <citation type="submission" date="2020-03" db="EMBL/GenBank/DDBJ databases">
        <title>A high-quality chromosome-level genome assembly of a woody plant with both climbing and erect habits, Rhamnella rubrinervis.</title>
        <authorList>
            <person name="Lu Z."/>
            <person name="Yang Y."/>
            <person name="Zhu X."/>
            <person name="Sun Y."/>
        </authorList>
    </citation>
    <scope>NUCLEOTIDE SEQUENCE</scope>
    <source>
        <strain evidence="2">BYM</strain>
        <tissue evidence="2">Leaf</tissue>
    </source>
</reference>
<evidence type="ECO:0000313" key="2">
    <source>
        <dbReference type="EMBL" id="KAF3441561.1"/>
    </source>
</evidence>